<dbReference type="GO" id="GO:0032053">
    <property type="term" value="P:ciliary basal body organization"/>
    <property type="evidence" value="ECO:0007669"/>
    <property type="project" value="TreeGrafter"/>
</dbReference>
<keyword evidence="2" id="KW-1185">Reference proteome</keyword>
<dbReference type="OrthoDB" id="428850at2759"/>
<name>A0A4Z2JGK8_9TELE</name>
<dbReference type="InterPro" id="IPR011989">
    <property type="entry name" value="ARM-like"/>
</dbReference>
<dbReference type="PANTHER" id="PTHR31691">
    <property type="entry name" value="ROTATIN"/>
    <property type="match status" value="1"/>
</dbReference>
<dbReference type="GO" id="GO:0005814">
    <property type="term" value="C:centriole"/>
    <property type="evidence" value="ECO:0007669"/>
    <property type="project" value="TreeGrafter"/>
</dbReference>
<gene>
    <name evidence="1" type="primary">Rttn_1</name>
    <name evidence="1" type="ORF">EYF80_000881</name>
</gene>
<dbReference type="PANTHER" id="PTHR31691:SF1">
    <property type="entry name" value="ROTATIN"/>
    <property type="match status" value="1"/>
</dbReference>
<dbReference type="GO" id="GO:0010457">
    <property type="term" value="P:centriole-centriole cohesion"/>
    <property type="evidence" value="ECO:0007669"/>
    <property type="project" value="TreeGrafter"/>
</dbReference>
<dbReference type="AlphaFoldDB" id="A0A4Z2JGK8"/>
<comment type="caution">
    <text evidence="1">The sequence shown here is derived from an EMBL/GenBank/DDBJ whole genome shotgun (WGS) entry which is preliminary data.</text>
</comment>
<dbReference type="GO" id="GO:0005813">
    <property type="term" value="C:centrosome"/>
    <property type="evidence" value="ECO:0007669"/>
    <property type="project" value="InterPro"/>
</dbReference>
<dbReference type="InterPro" id="IPR030791">
    <property type="entry name" value="Rotatin"/>
</dbReference>
<evidence type="ECO:0000313" key="1">
    <source>
        <dbReference type="EMBL" id="TNN89003.1"/>
    </source>
</evidence>
<dbReference type="Proteomes" id="UP000314294">
    <property type="component" value="Unassembled WGS sequence"/>
</dbReference>
<dbReference type="GO" id="GO:0036064">
    <property type="term" value="C:ciliary basal body"/>
    <property type="evidence" value="ECO:0007669"/>
    <property type="project" value="InterPro"/>
</dbReference>
<accession>A0A4Z2JGK8</accession>
<protein>
    <submittedName>
        <fullName evidence="1">Rotatin</fullName>
    </submittedName>
</protein>
<evidence type="ECO:0000313" key="2">
    <source>
        <dbReference type="Proteomes" id="UP000314294"/>
    </source>
</evidence>
<proteinExistence type="predicted"/>
<sequence length="148" mass="15702">MQSVMKLASGVAPDNSPVQKLSFCLLANLAMSRDGRCLLQKNNFLQAFLLVPMPKAGGVKATSTGGGVGGGGLLGLWLRLLVSLSFAEDGQQSIFRVTGALELLADLAPQRHHALLALHNLCFCPANKPHVIANGKDYFEVSLCSIEN</sequence>
<reference evidence="1 2" key="1">
    <citation type="submission" date="2019-03" db="EMBL/GenBank/DDBJ databases">
        <title>First draft genome of Liparis tanakae, snailfish: a comprehensive survey of snailfish specific genes.</title>
        <authorList>
            <person name="Kim W."/>
            <person name="Song I."/>
            <person name="Jeong J.-H."/>
            <person name="Kim D."/>
            <person name="Kim S."/>
            <person name="Ryu S."/>
            <person name="Song J.Y."/>
            <person name="Lee S.K."/>
        </authorList>
    </citation>
    <scope>NUCLEOTIDE SEQUENCE [LARGE SCALE GENOMIC DNA]</scope>
    <source>
        <tissue evidence="1">Muscle</tissue>
    </source>
</reference>
<organism evidence="1 2">
    <name type="scientific">Liparis tanakae</name>
    <name type="common">Tanaka's snailfish</name>
    <dbReference type="NCBI Taxonomy" id="230148"/>
    <lineage>
        <taxon>Eukaryota</taxon>
        <taxon>Metazoa</taxon>
        <taxon>Chordata</taxon>
        <taxon>Craniata</taxon>
        <taxon>Vertebrata</taxon>
        <taxon>Euteleostomi</taxon>
        <taxon>Actinopterygii</taxon>
        <taxon>Neopterygii</taxon>
        <taxon>Teleostei</taxon>
        <taxon>Neoteleostei</taxon>
        <taxon>Acanthomorphata</taxon>
        <taxon>Eupercaria</taxon>
        <taxon>Perciformes</taxon>
        <taxon>Cottioidei</taxon>
        <taxon>Cottales</taxon>
        <taxon>Liparidae</taxon>
        <taxon>Liparis</taxon>
    </lineage>
</organism>
<dbReference type="EMBL" id="SRLO01000003">
    <property type="protein sequence ID" value="TNN89003.1"/>
    <property type="molecule type" value="Genomic_DNA"/>
</dbReference>
<dbReference type="GO" id="GO:0007099">
    <property type="term" value="P:centriole replication"/>
    <property type="evidence" value="ECO:0007669"/>
    <property type="project" value="TreeGrafter"/>
</dbReference>
<dbReference type="Gene3D" id="1.25.10.10">
    <property type="entry name" value="Leucine-rich Repeat Variant"/>
    <property type="match status" value="1"/>
</dbReference>